<comment type="similarity">
    <text evidence="1">Belongs to the iron-containing alcohol dehydrogenase family.</text>
</comment>
<dbReference type="InterPro" id="IPR039697">
    <property type="entry name" value="Alcohol_dehydrogenase_Fe"/>
</dbReference>
<accession>A0ABX1VVJ1</accession>
<dbReference type="Pfam" id="PF00465">
    <property type="entry name" value="Fe-ADH"/>
    <property type="match status" value="1"/>
</dbReference>
<evidence type="ECO:0000256" key="2">
    <source>
        <dbReference type="ARBA" id="ARBA00023002"/>
    </source>
</evidence>
<sequence>MKEIILKSQISYYDTCKEFASEFHLGSGDLILTNEYIYKPYFGTLGLNVHTIFQEAYGTGEPTDIMVDAILEAAAKTDCRRIIAIGGGTVIDIAKVMAVSAGDPLDSLYAEPEKIQKKRELVILPTTCGTGSEVTNISIINRTRLGTKVGLVSPHMYADDAVLVPELLNGLPFAVFATSSIDALVHAVESSLSPKATPFTKLFGYKAIEMIIRGYQKIAAEGIDARLPLMKDFLIASNYAGIAFGTAGCAAVHATSYPLGGTYHVAHGESNYAMFTGVLKNYMEIRQDGEIAVMNQFLGKQLGCDNDVVYDKLDELLGTILPKKALRQYGVKQEELAVFTKSVMEQQGRLMANNFVPLDGDRVLKIYQELY</sequence>
<organism evidence="5 6">
    <name type="scientific">Lacrimispora defluvii</name>
    <dbReference type="NCBI Taxonomy" id="2719233"/>
    <lineage>
        <taxon>Bacteria</taxon>
        <taxon>Bacillati</taxon>
        <taxon>Bacillota</taxon>
        <taxon>Clostridia</taxon>
        <taxon>Lachnospirales</taxon>
        <taxon>Lachnospiraceae</taxon>
        <taxon>Lacrimispora</taxon>
    </lineage>
</organism>
<keyword evidence="6" id="KW-1185">Reference proteome</keyword>
<dbReference type="Proteomes" id="UP000539052">
    <property type="component" value="Unassembled WGS sequence"/>
</dbReference>
<feature type="domain" description="Alcohol dehydrogenase iron-type/glycerol dehydrogenase GldA" evidence="3">
    <location>
        <begin position="37"/>
        <end position="163"/>
    </location>
</feature>
<dbReference type="Gene3D" id="3.40.50.1970">
    <property type="match status" value="1"/>
</dbReference>
<keyword evidence="2" id="KW-0560">Oxidoreductase</keyword>
<dbReference type="Pfam" id="PF25137">
    <property type="entry name" value="ADH_Fe_C"/>
    <property type="match status" value="1"/>
</dbReference>
<feature type="domain" description="Fe-containing alcohol dehydrogenase-like C-terminal" evidence="4">
    <location>
        <begin position="177"/>
        <end position="370"/>
    </location>
</feature>
<dbReference type="RefSeq" id="WP_170823228.1">
    <property type="nucleotide sequence ID" value="NZ_JAAOXG010000048.1"/>
</dbReference>
<protein>
    <submittedName>
        <fullName evidence="5">4-hydroxybutyrate dehydrogenase</fullName>
    </submittedName>
</protein>
<evidence type="ECO:0000256" key="1">
    <source>
        <dbReference type="ARBA" id="ARBA00007358"/>
    </source>
</evidence>
<evidence type="ECO:0000259" key="3">
    <source>
        <dbReference type="Pfam" id="PF00465"/>
    </source>
</evidence>
<dbReference type="CDD" id="cd14860">
    <property type="entry name" value="4HBD_NAD"/>
    <property type="match status" value="1"/>
</dbReference>
<evidence type="ECO:0000313" key="6">
    <source>
        <dbReference type="Proteomes" id="UP000539052"/>
    </source>
</evidence>
<proteinExistence type="inferred from homology"/>
<dbReference type="InterPro" id="IPR056798">
    <property type="entry name" value="ADH_Fe_C"/>
</dbReference>
<dbReference type="PANTHER" id="PTHR11496">
    <property type="entry name" value="ALCOHOL DEHYDROGENASE"/>
    <property type="match status" value="1"/>
</dbReference>
<dbReference type="InterPro" id="IPR001670">
    <property type="entry name" value="ADH_Fe/GldA"/>
</dbReference>
<dbReference type="SUPFAM" id="SSF56796">
    <property type="entry name" value="Dehydroquinate synthase-like"/>
    <property type="match status" value="1"/>
</dbReference>
<evidence type="ECO:0000313" key="5">
    <source>
        <dbReference type="EMBL" id="NNJ32124.1"/>
    </source>
</evidence>
<comment type="caution">
    <text evidence="5">The sequence shown here is derived from an EMBL/GenBank/DDBJ whole genome shotgun (WGS) entry which is preliminary data.</text>
</comment>
<name>A0ABX1VVJ1_9FIRM</name>
<evidence type="ECO:0000259" key="4">
    <source>
        <dbReference type="Pfam" id="PF25137"/>
    </source>
</evidence>
<dbReference type="PANTHER" id="PTHR11496:SF102">
    <property type="entry name" value="ALCOHOL DEHYDROGENASE 4"/>
    <property type="match status" value="1"/>
</dbReference>
<dbReference type="EMBL" id="JAAOXG010000048">
    <property type="protein sequence ID" value="NNJ32124.1"/>
    <property type="molecule type" value="Genomic_DNA"/>
</dbReference>
<gene>
    <name evidence="5" type="ORF">G9470_20370</name>
</gene>
<dbReference type="Gene3D" id="1.20.1090.10">
    <property type="entry name" value="Dehydroquinate synthase-like - alpha domain"/>
    <property type="match status" value="1"/>
</dbReference>
<reference evidence="5 6" key="1">
    <citation type="submission" date="2020-03" db="EMBL/GenBank/DDBJ databases">
        <title>Genome Sequence of industrial isolate, B5A.</title>
        <authorList>
            <person name="Sharma S."/>
            <person name="Patil P.B."/>
            <person name="Korpole S."/>
        </authorList>
    </citation>
    <scope>NUCLEOTIDE SEQUENCE [LARGE SCALE GENOMIC DNA]</scope>
    <source>
        <strain evidence="5 6">PI-S10-B5A</strain>
    </source>
</reference>